<comment type="similarity">
    <text evidence="18">Belongs to the Tom5 family.</text>
</comment>
<evidence type="ECO:0000256" key="10">
    <source>
        <dbReference type="ARBA" id="ARBA00022927"/>
    </source>
</evidence>
<keyword evidence="5" id="KW-0479">Metal-binding</keyword>
<keyword evidence="8" id="KW-1000">Mitochondrion outer membrane</keyword>
<keyword evidence="12" id="KW-0805">Transcription regulation</keyword>
<proteinExistence type="inferred from homology"/>
<evidence type="ECO:0008006" key="25">
    <source>
        <dbReference type="Google" id="ProtNLM"/>
    </source>
</evidence>
<keyword evidence="16" id="KW-0804">Transcription</keyword>
<dbReference type="PANTHER" id="PTHR46105">
    <property type="entry name" value="AGAP004733-PA"/>
    <property type="match status" value="1"/>
</dbReference>
<dbReference type="PANTHER" id="PTHR46105:SF5">
    <property type="entry name" value="ZINC FINGER AND BTB DOMAIN-CONTAINING PROTEIN 44 ISOFORM X1"/>
    <property type="match status" value="1"/>
</dbReference>
<keyword evidence="13" id="KW-0238">DNA-binding</keyword>
<dbReference type="GO" id="GO:0000978">
    <property type="term" value="F:RNA polymerase II cis-regulatory region sequence-specific DNA binding"/>
    <property type="evidence" value="ECO:0007669"/>
    <property type="project" value="TreeGrafter"/>
</dbReference>
<evidence type="ECO:0000256" key="12">
    <source>
        <dbReference type="ARBA" id="ARBA00023015"/>
    </source>
</evidence>
<protein>
    <recommendedName>
        <fullName evidence="25">Zinc finger and BTB domain-containing protein 5-like</fullName>
    </recommendedName>
</protein>
<evidence type="ECO:0000256" key="6">
    <source>
        <dbReference type="ARBA" id="ARBA00022737"/>
    </source>
</evidence>
<dbReference type="GO" id="GO:0015031">
    <property type="term" value="P:protein transport"/>
    <property type="evidence" value="ECO:0007669"/>
    <property type="project" value="UniProtKB-KW"/>
</dbReference>
<dbReference type="EMBL" id="VEVO01000007">
    <property type="protein sequence ID" value="KAF0039379.1"/>
    <property type="molecule type" value="Genomic_DNA"/>
</dbReference>
<organism evidence="23 24">
    <name type="scientific">Scophthalmus maximus</name>
    <name type="common">Turbot</name>
    <name type="synonym">Psetta maxima</name>
    <dbReference type="NCBI Taxonomy" id="52904"/>
    <lineage>
        <taxon>Eukaryota</taxon>
        <taxon>Metazoa</taxon>
        <taxon>Chordata</taxon>
        <taxon>Craniata</taxon>
        <taxon>Vertebrata</taxon>
        <taxon>Euteleostomi</taxon>
        <taxon>Actinopterygii</taxon>
        <taxon>Neopterygii</taxon>
        <taxon>Teleostei</taxon>
        <taxon>Neoteleostei</taxon>
        <taxon>Acanthomorphata</taxon>
        <taxon>Carangaria</taxon>
        <taxon>Pleuronectiformes</taxon>
        <taxon>Pleuronectoidei</taxon>
        <taxon>Scophthalmidae</taxon>
        <taxon>Scophthalmus</taxon>
    </lineage>
</organism>
<dbReference type="GO" id="GO:0005741">
    <property type="term" value="C:mitochondrial outer membrane"/>
    <property type="evidence" value="ECO:0007669"/>
    <property type="project" value="UniProtKB-SubCell"/>
</dbReference>
<comment type="subcellular location">
    <subcellularLocation>
        <location evidence="2">Mitochondrion outer membrane</location>
        <topology evidence="2">Single-pass membrane protein</topology>
    </subcellularLocation>
    <subcellularLocation>
        <location evidence="1">Nucleus</location>
    </subcellularLocation>
</comment>
<dbReference type="GO" id="GO:0008270">
    <property type="term" value="F:zinc ion binding"/>
    <property type="evidence" value="ECO:0007669"/>
    <property type="project" value="UniProtKB-KW"/>
</dbReference>
<keyword evidence="14" id="KW-0496">Mitochondrion</keyword>
<evidence type="ECO:0000259" key="22">
    <source>
        <dbReference type="PROSITE" id="PS50157"/>
    </source>
</evidence>
<evidence type="ECO:0000256" key="8">
    <source>
        <dbReference type="ARBA" id="ARBA00022787"/>
    </source>
</evidence>
<dbReference type="SUPFAM" id="SSF57667">
    <property type="entry name" value="beta-beta-alpha zinc fingers"/>
    <property type="match status" value="1"/>
</dbReference>
<keyword evidence="4" id="KW-0812">Transmembrane</keyword>
<dbReference type="InterPro" id="IPR000210">
    <property type="entry name" value="BTB/POZ_dom"/>
</dbReference>
<dbReference type="Gene3D" id="3.30.710.10">
    <property type="entry name" value="Potassium Channel Kv1.1, Chain A"/>
    <property type="match status" value="1"/>
</dbReference>
<feature type="domain" description="BTB" evidence="21">
    <location>
        <begin position="115"/>
        <end position="195"/>
    </location>
</feature>
<feature type="domain" description="C2H2-type" evidence="22">
    <location>
        <begin position="707"/>
        <end position="734"/>
    </location>
</feature>
<evidence type="ECO:0000256" key="3">
    <source>
        <dbReference type="ARBA" id="ARBA00022448"/>
    </source>
</evidence>
<feature type="region of interest" description="Disordered" evidence="20">
    <location>
        <begin position="326"/>
        <end position="477"/>
    </location>
</feature>
<feature type="compositionally biased region" description="Basic and acidic residues" evidence="20">
    <location>
        <begin position="404"/>
        <end position="422"/>
    </location>
</feature>
<evidence type="ECO:0000313" key="24">
    <source>
        <dbReference type="Proteomes" id="UP000438429"/>
    </source>
</evidence>
<dbReference type="Gene3D" id="3.30.160.60">
    <property type="entry name" value="Classic Zinc Finger"/>
    <property type="match status" value="2"/>
</dbReference>
<dbReference type="InterPro" id="IPR050457">
    <property type="entry name" value="ZnFinger_BTB_dom_contain"/>
</dbReference>
<evidence type="ECO:0000256" key="1">
    <source>
        <dbReference type="ARBA" id="ARBA00004123"/>
    </source>
</evidence>
<feature type="compositionally biased region" description="Acidic residues" evidence="20">
    <location>
        <begin position="366"/>
        <end position="378"/>
    </location>
</feature>
<dbReference type="PROSITE" id="PS50097">
    <property type="entry name" value="BTB"/>
    <property type="match status" value="1"/>
</dbReference>
<keyword evidence="9" id="KW-0862">Zinc</keyword>
<feature type="domain" description="C2H2-type" evidence="22">
    <location>
        <begin position="735"/>
        <end position="763"/>
    </location>
</feature>
<evidence type="ECO:0000256" key="17">
    <source>
        <dbReference type="ARBA" id="ARBA00023242"/>
    </source>
</evidence>
<keyword evidence="3" id="KW-0813">Transport</keyword>
<keyword evidence="7 19" id="KW-0863">Zinc-finger</keyword>
<evidence type="ECO:0000313" key="23">
    <source>
        <dbReference type="EMBL" id="KAF0039379.1"/>
    </source>
</evidence>
<feature type="region of interest" description="Disordered" evidence="20">
    <location>
        <begin position="149"/>
        <end position="169"/>
    </location>
</feature>
<dbReference type="GO" id="GO:0005634">
    <property type="term" value="C:nucleus"/>
    <property type="evidence" value="ECO:0007669"/>
    <property type="project" value="UniProtKB-SubCell"/>
</dbReference>
<feature type="region of interest" description="Disordered" evidence="20">
    <location>
        <begin position="283"/>
        <end position="310"/>
    </location>
</feature>
<evidence type="ECO:0000256" key="11">
    <source>
        <dbReference type="ARBA" id="ARBA00022989"/>
    </source>
</evidence>
<dbReference type="PROSITE" id="PS50157">
    <property type="entry name" value="ZINC_FINGER_C2H2_2"/>
    <property type="match status" value="2"/>
</dbReference>
<comment type="caution">
    <text evidence="23">The sequence shown here is derived from an EMBL/GenBank/DDBJ whole genome shotgun (WGS) entry which is preliminary data.</text>
</comment>
<dbReference type="InterPro" id="IPR011333">
    <property type="entry name" value="SKP1/BTB/POZ_sf"/>
</dbReference>
<reference evidence="23 24" key="1">
    <citation type="submission" date="2019-06" db="EMBL/GenBank/DDBJ databases">
        <title>Draft genomes of female and male turbot (Scophthalmus maximus).</title>
        <authorList>
            <person name="Xu H."/>
            <person name="Xu X.-W."/>
            <person name="Shao C."/>
            <person name="Chen S."/>
        </authorList>
    </citation>
    <scope>NUCLEOTIDE SEQUENCE [LARGE SCALE GENOMIC DNA]</scope>
    <source>
        <strain evidence="23">Ysfricsl-2016a</strain>
        <tissue evidence="23">Blood</tissue>
    </source>
</reference>
<feature type="compositionally biased region" description="Basic and acidic residues" evidence="20">
    <location>
        <begin position="356"/>
        <end position="365"/>
    </location>
</feature>
<evidence type="ECO:0000259" key="21">
    <source>
        <dbReference type="PROSITE" id="PS50097"/>
    </source>
</evidence>
<dbReference type="Proteomes" id="UP000438429">
    <property type="component" value="Unassembled WGS sequence"/>
</dbReference>
<feature type="compositionally biased region" description="Polar residues" evidence="20">
    <location>
        <begin position="456"/>
        <end position="465"/>
    </location>
</feature>
<dbReference type="FunFam" id="3.30.160.60:FF:000690">
    <property type="entry name" value="Zinc finger protein 354C"/>
    <property type="match status" value="1"/>
</dbReference>
<sequence length="772" mass="83096">MFKLEGLGPKMDPEEMKKKMRQDVISSLRNFLIYVALLRATAVREGELCGQRAVAVGDKARVRVASFRLIAGPGPPIVRSISRRPGYSTMNRYTGGHFQHIFKQLNHQRLHAQLCDCVVVVGGQSFQAHRSILAACSSHFRALLSSSDSADEAGGADRGEGGGPSVMELDPEVVTPEAFSTLLDMIYTSTLSLGASNVMDVLLAASHLHLNTVVKACKLHLSRKNFPASPPKGWRSVQQQQQQQCLPSLEERSSSLRLVSSAMEEESDEGGMGVVVSQSVGGEDPGLWRRVNGEQSTAAPSSRYKRKSHEDRLGCRKRSCRLPGENYKECSPTVTSRSTVSTEEGEENLLSLDCLKTADRLSENHADDEEEEEEDVEEKYETTKGESEEIQLPSQSDSSKGGVWKRDGDPDGDTVVKVKVGEEGEEEEPKMVVIEVKKENLGAYSPDLDSPPSPPQECTDNLNTQVDDEKKDTGVGSFQSQLCSDLQTDAHRGAEDLGEDGEGLDSLSELAFSCFLNPSADNVMGALDEEDSLATLTAAATAAAAAASDAPAAAGNIVVPCQNPEEANTSSAQSSDSSSSLVFPVTPVPLQQLLPTQSSGFSDTVILQSTQNSLAGFLSGIGPGLSLEASLVQPSRVGKCSGATTFRRIAPKVPPGSEAGTDPSYGSAPGEAADRPPLTRASEDVLSKCKKAAAEDHVLLVEGEKKYACNICCKTFMNLTDCKKHIRVHTGEKPYPCPKCGKRFSQSSHLYKHSKNTCLNWKDDQSFPEPLL</sequence>
<dbReference type="SMART" id="SM00225">
    <property type="entry name" value="BTB"/>
    <property type="match status" value="1"/>
</dbReference>
<dbReference type="InterPro" id="IPR019603">
    <property type="entry name" value="Tom5"/>
</dbReference>
<evidence type="ECO:0000256" key="5">
    <source>
        <dbReference type="ARBA" id="ARBA00022723"/>
    </source>
</evidence>
<dbReference type="SMART" id="SM00355">
    <property type="entry name" value="ZnF_C2H2"/>
    <property type="match status" value="2"/>
</dbReference>
<evidence type="ECO:0000256" key="18">
    <source>
        <dbReference type="ARBA" id="ARBA00025716"/>
    </source>
</evidence>
<dbReference type="SUPFAM" id="SSF54695">
    <property type="entry name" value="POZ domain"/>
    <property type="match status" value="1"/>
</dbReference>
<evidence type="ECO:0000256" key="16">
    <source>
        <dbReference type="ARBA" id="ARBA00023163"/>
    </source>
</evidence>
<dbReference type="Pfam" id="PF10642">
    <property type="entry name" value="Tom5"/>
    <property type="match status" value="1"/>
</dbReference>
<accession>A0A6A4T3E8</accession>
<dbReference type="PROSITE" id="PS00028">
    <property type="entry name" value="ZINC_FINGER_C2H2_1"/>
    <property type="match status" value="1"/>
</dbReference>
<dbReference type="GO" id="GO:0000981">
    <property type="term" value="F:DNA-binding transcription factor activity, RNA polymerase II-specific"/>
    <property type="evidence" value="ECO:0007669"/>
    <property type="project" value="TreeGrafter"/>
</dbReference>
<evidence type="ECO:0000256" key="7">
    <source>
        <dbReference type="ARBA" id="ARBA00022771"/>
    </source>
</evidence>
<dbReference type="InterPro" id="IPR013087">
    <property type="entry name" value="Znf_C2H2_type"/>
</dbReference>
<evidence type="ECO:0000256" key="13">
    <source>
        <dbReference type="ARBA" id="ARBA00023125"/>
    </source>
</evidence>
<keyword evidence="11" id="KW-1133">Transmembrane helix</keyword>
<dbReference type="Pfam" id="PF00651">
    <property type="entry name" value="BTB"/>
    <property type="match status" value="1"/>
</dbReference>
<keyword evidence="10" id="KW-0653">Protein transport</keyword>
<feature type="compositionally biased region" description="Low complexity" evidence="20">
    <location>
        <begin position="331"/>
        <end position="342"/>
    </location>
</feature>
<evidence type="ECO:0000256" key="4">
    <source>
        <dbReference type="ARBA" id="ARBA00022692"/>
    </source>
</evidence>
<evidence type="ECO:0000256" key="2">
    <source>
        <dbReference type="ARBA" id="ARBA00004572"/>
    </source>
</evidence>
<keyword evidence="6" id="KW-0677">Repeat</keyword>
<name>A0A6A4T3E8_SCOMX</name>
<evidence type="ECO:0000256" key="19">
    <source>
        <dbReference type="PROSITE-ProRule" id="PRU00042"/>
    </source>
</evidence>
<gene>
    <name evidence="23" type="ORF">F2P81_007614</name>
</gene>
<keyword evidence="15" id="KW-0472">Membrane</keyword>
<evidence type="ECO:0000256" key="14">
    <source>
        <dbReference type="ARBA" id="ARBA00023128"/>
    </source>
</evidence>
<dbReference type="AlphaFoldDB" id="A0A6A4T3E8"/>
<keyword evidence="17" id="KW-0539">Nucleus</keyword>
<evidence type="ECO:0000256" key="9">
    <source>
        <dbReference type="ARBA" id="ARBA00022833"/>
    </source>
</evidence>
<dbReference type="InterPro" id="IPR036236">
    <property type="entry name" value="Znf_C2H2_sf"/>
</dbReference>
<evidence type="ECO:0000256" key="20">
    <source>
        <dbReference type="SAM" id="MobiDB-lite"/>
    </source>
</evidence>
<dbReference type="GO" id="GO:0006626">
    <property type="term" value="P:protein targeting to mitochondrion"/>
    <property type="evidence" value="ECO:0007669"/>
    <property type="project" value="UniProtKB-ARBA"/>
</dbReference>
<feature type="region of interest" description="Disordered" evidence="20">
    <location>
        <begin position="651"/>
        <end position="679"/>
    </location>
</feature>
<evidence type="ECO:0000256" key="15">
    <source>
        <dbReference type="ARBA" id="ARBA00023136"/>
    </source>
</evidence>